<dbReference type="CDD" id="cd02325">
    <property type="entry name" value="R3H"/>
    <property type="match status" value="1"/>
</dbReference>
<feature type="region of interest" description="Disordered" evidence="1">
    <location>
        <begin position="427"/>
        <end position="448"/>
    </location>
</feature>
<protein>
    <submittedName>
        <fullName evidence="3">UV-damaged DNA-binding protein</fullName>
    </submittedName>
</protein>
<keyword evidence="4" id="KW-1185">Reference proteome</keyword>
<dbReference type="EMBL" id="LFIV01000006">
    <property type="protein sequence ID" value="KZL77686.1"/>
    <property type="molecule type" value="Genomic_DNA"/>
</dbReference>
<accession>A0A166YI74</accession>
<keyword evidence="3" id="KW-0238">DNA-binding</keyword>
<dbReference type="GO" id="GO:0003677">
    <property type="term" value="F:DNA binding"/>
    <property type="evidence" value="ECO:0007669"/>
    <property type="project" value="UniProtKB-KW"/>
</dbReference>
<sequence length="448" mass="49305">LTFAIESSDLQHLWASSSSPFPEKPSGLRHTLGRLAPHHLPEPPAILIRSLHPAATTLIALIGSPEPYLASTSSTIAQLRFNRQPTGPRSKHENLISPSMAIYGAVPPPEEIDHPVAATPDVPPQSQTPVAAHIAAQSATTGSIDIEAWTVSALESLSVSPVARGTGVPLTINLDEQVKKTAVTIATDAPPAQQAPIRRPLSRRDSQKKRDALLKGNEGSRQRRRWENDRLVGVPNAQPPLPGDWEIHPTYPVQVVPYQIAQFWDTGLRQRIEDKTSKLQAQRKKQQRKNGSATGLEVGEVPRDLRDTAKRTPAVRGWVRVLEEPVRNFLKERSEESDAEGDSEDEEIVFVGRKGMAAAGKGWKKARREVGSEKVDTGMVFDSLGDDESASFKRWLTHSISDYYGLQSHSVTTGEPARKVVYVTVRDPSKRSGPKKRTGLPRPLWEMC</sequence>
<organism evidence="3 4">
    <name type="scientific">Colletotrichum tofieldiae</name>
    <dbReference type="NCBI Taxonomy" id="708197"/>
    <lineage>
        <taxon>Eukaryota</taxon>
        <taxon>Fungi</taxon>
        <taxon>Dikarya</taxon>
        <taxon>Ascomycota</taxon>
        <taxon>Pezizomycotina</taxon>
        <taxon>Sordariomycetes</taxon>
        <taxon>Hypocreomycetidae</taxon>
        <taxon>Glomerellales</taxon>
        <taxon>Glomerellaceae</taxon>
        <taxon>Colletotrichum</taxon>
        <taxon>Colletotrichum spaethianum species complex</taxon>
    </lineage>
</organism>
<evidence type="ECO:0000256" key="1">
    <source>
        <dbReference type="SAM" id="MobiDB-lite"/>
    </source>
</evidence>
<dbReference type="SUPFAM" id="SSF82708">
    <property type="entry name" value="R3H domain"/>
    <property type="match status" value="1"/>
</dbReference>
<dbReference type="InterPro" id="IPR036867">
    <property type="entry name" value="R3H_dom_sf"/>
</dbReference>
<comment type="caution">
    <text evidence="3">The sequence shown here is derived from an EMBL/GenBank/DDBJ whole genome shotgun (WGS) entry which is preliminary data.</text>
</comment>
<dbReference type="AlphaFoldDB" id="A0A166YI74"/>
<feature type="non-terminal residue" evidence="3">
    <location>
        <position position="1"/>
    </location>
</feature>
<gene>
    <name evidence="3" type="ORF">CT0861_06327</name>
</gene>
<evidence type="ECO:0000259" key="2">
    <source>
        <dbReference type="Pfam" id="PF13902"/>
    </source>
</evidence>
<feature type="region of interest" description="Disordered" evidence="1">
    <location>
        <begin position="185"/>
        <end position="237"/>
    </location>
</feature>
<reference evidence="3 4" key="1">
    <citation type="submission" date="2015-06" db="EMBL/GenBank/DDBJ databases">
        <title>Survival trade-offs in plant roots during colonization by closely related pathogenic and mutualistic fungi.</title>
        <authorList>
            <person name="Hacquard S."/>
            <person name="Kracher B."/>
            <person name="Hiruma K."/>
            <person name="Weinman A."/>
            <person name="Muench P."/>
            <person name="Garrido Oter R."/>
            <person name="Ver Loren van Themaat E."/>
            <person name="Dallerey J.-F."/>
            <person name="Damm U."/>
            <person name="Henrissat B."/>
            <person name="Lespinet O."/>
            <person name="Thon M."/>
            <person name="Kemen E."/>
            <person name="McHardy A.C."/>
            <person name="Schulze-Lefert P."/>
            <person name="O'Connell R.J."/>
        </authorList>
    </citation>
    <scope>NUCLEOTIDE SEQUENCE [LARGE SCALE GENOMIC DNA]</scope>
    <source>
        <strain evidence="3 4">0861</strain>
    </source>
</reference>
<dbReference type="Proteomes" id="UP000076552">
    <property type="component" value="Unassembled WGS sequence"/>
</dbReference>
<feature type="compositionally biased region" description="Basic and acidic residues" evidence="1">
    <location>
        <begin position="202"/>
        <end position="230"/>
    </location>
</feature>
<name>A0A166YI74_9PEZI</name>
<feature type="domain" description="R3H-associated N-terminal" evidence="2">
    <location>
        <begin position="201"/>
        <end position="311"/>
    </location>
</feature>
<evidence type="ECO:0000313" key="3">
    <source>
        <dbReference type="EMBL" id="KZL77686.1"/>
    </source>
</evidence>
<evidence type="ECO:0000313" key="4">
    <source>
        <dbReference type="Proteomes" id="UP000076552"/>
    </source>
</evidence>
<proteinExistence type="predicted"/>
<feature type="region of interest" description="Disordered" evidence="1">
    <location>
        <begin position="278"/>
        <end position="299"/>
    </location>
</feature>
<dbReference type="InterPro" id="IPR025952">
    <property type="entry name" value="R3H-assoc_dom"/>
</dbReference>
<dbReference type="Pfam" id="PF13902">
    <property type="entry name" value="R3H-assoc"/>
    <property type="match status" value="1"/>
</dbReference>